<keyword evidence="2" id="KW-1185">Reference proteome</keyword>
<proteinExistence type="predicted"/>
<comment type="caution">
    <text evidence="1">The sequence shown here is derived from an EMBL/GenBank/DDBJ whole genome shotgun (WGS) entry which is preliminary data.</text>
</comment>
<protein>
    <submittedName>
        <fullName evidence="1">Uncharacterized protein</fullName>
    </submittedName>
</protein>
<evidence type="ECO:0000313" key="1">
    <source>
        <dbReference type="EMBL" id="KAH7937044.1"/>
    </source>
</evidence>
<name>A0ACB8C849_DERSI</name>
<gene>
    <name evidence="1" type="ORF">HPB49_007561</name>
</gene>
<sequence>MPPNYTSLLQPLGQGIIRYVKAEFRKHLVQGLLINIPLKLPTQVNICQAGEMLTGSWWNVKASTISNCWLKAGVLKPSPTPQDWDYREELNPKLWSELTEKLSVDTAGTFDDYVDSDSAVAASAELANEDDIVKKVREQKDCSSDEDDADSGSTHEEKATVSSSDVLVF</sequence>
<reference evidence="1" key="1">
    <citation type="submission" date="2020-05" db="EMBL/GenBank/DDBJ databases">
        <title>Large-scale comparative analyses of tick genomes elucidate their genetic diversity and vector capacities.</title>
        <authorList>
            <person name="Jia N."/>
            <person name="Wang J."/>
            <person name="Shi W."/>
            <person name="Du L."/>
            <person name="Sun Y."/>
            <person name="Zhan W."/>
            <person name="Jiang J."/>
            <person name="Wang Q."/>
            <person name="Zhang B."/>
            <person name="Ji P."/>
            <person name="Sakyi L.B."/>
            <person name="Cui X."/>
            <person name="Yuan T."/>
            <person name="Jiang B."/>
            <person name="Yang W."/>
            <person name="Lam T.T.-Y."/>
            <person name="Chang Q."/>
            <person name="Ding S."/>
            <person name="Wang X."/>
            <person name="Zhu J."/>
            <person name="Ruan X."/>
            <person name="Zhao L."/>
            <person name="Wei J."/>
            <person name="Que T."/>
            <person name="Du C."/>
            <person name="Cheng J."/>
            <person name="Dai P."/>
            <person name="Han X."/>
            <person name="Huang E."/>
            <person name="Gao Y."/>
            <person name="Liu J."/>
            <person name="Shao H."/>
            <person name="Ye R."/>
            <person name="Li L."/>
            <person name="Wei W."/>
            <person name="Wang X."/>
            <person name="Wang C."/>
            <person name="Yang T."/>
            <person name="Huo Q."/>
            <person name="Li W."/>
            <person name="Guo W."/>
            <person name="Chen H."/>
            <person name="Zhou L."/>
            <person name="Ni X."/>
            <person name="Tian J."/>
            <person name="Zhou Y."/>
            <person name="Sheng Y."/>
            <person name="Liu T."/>
            <person name="Pan Y."/>
            <person name="Xia L."/>
            <person name="Li J."/>
            <person name="Zhao F."/>
            <person name="Cao W."/>
        </authorList>
    </citation>
    <scope>NUCLEOTIDE SEQUENCE</scope>
    <source>
        <strain evidence="1">Dsil-2018</strain>
    </source>
</reference>
<organism evidence="1 2">
    <name type="scientific">Dermacentor silvarum</name>
    <name type="common">Tick</name>
    <dbReference type="NCBI Taxonomy" id="543639"/>
    <lineage>
        <taxon>Eukaryota</taxon>
        <taxon>Metazoa</taxon>
        <taxon>Ecdysozoa</taxon>
        <taxon>Arthropoda</taxon>
        <taxon>Chelicerata</taxon>
        <taxon>Arachnida</taxon>
        <taxon>Acari</taxon>
        <taxon>Parasitiformes</taxon>
        <taxon>Ixodida</taxon>
        <taxon>Ixodoidea</taxon>
        <taxon>Ixodidae</taxon>
        <taxon>Rhipicephalinae</taxon>
        <taxon>Dermacentor</taxon>
    </lineage>
</organism>
<evidence type="ECO:0000313" key="2">
    <source>
        <dbReference type="Proteomes" id="UP000821865"/>
    </source>
</evidence>
<dbReference type="EMBL" id="CM023477">
    <property type="protein sequence ID" value="KAH7937044.1"/>
    <property type="molecule type" value="Genomic_DNA"/>
</dbReference>
<dbReference type="Proteomes" id="UP000821865">
    <property type="component" value="Chromosome 8"/>
</dbReference>
<accession>A0ACB8C849</accession>